<gene>
    <name evidence="1" type="ORF">FVR03_14005</name>
</gene>
<sequence>MSLRFKYDFGAALWRLKLDTATGNLALEVRDGDLLLTSFWVLNCQTLALQELQLPRPNTWWYGLEEAHGGFVWLHGYGDRKLGQHKGITAMATNGQVLWEQPELAFYGVGQRGLYAHEVQQPGTGLRLLEIASGKETHQGISQAEAAEQVHLFNTLRFENCQYPVLYLEGETYFNEVAAFLQATQAIEAVKAIEYLDTASHILVSCYRQSSEGKLDNYLFIFDLEGNLCYSECLASELSGIGSDTFFIFRGDLYFIQKKEILQIHSLLV</sequence>
<dbReference type="InterPro" id="IPR032595">
    <property type="entry name" value="DUF4905"/>
</dbReference>
<protein>
    <submittedName>
        <fullName evidence="1">DUF4905 domain-containing protein</fullName>
    </submittedName>
</protein>
<dbReference type="AlphaFoldDB" id="A0A5C8K305"/>
<name>A0A5C8K305_9BACT</name>
<evidence type="ECO:0000313" key="2">
    <source>
        <dbReference type="Proteomes" id="UP000321926"/>
    </source>
</evidence>
<proteinExistence type="predicted"/>
<dbReference type="Proteomes" id="UP000321926">
    <property type="component" value="Unassembled WGS sequence"/>
</dbReference>
<accession>A0A5C8K305</accession>
<dbReference type="Pfam" id="PF16248">
    <property type="entry name" value="DUF4905"/>
    <property type="match status" value="1"/>
</dbReference>
<keyword evidence="2" id="KW-1185">Reference proteome</keyword>
<comment type="caution">
    <text evidence="1">The sequence shown here is derived from an EMBL/GenBank/DDBJ whole genome shotgun (WGS) entry which is preliminary data.</text>
</comment>
<evidence type="ECO:0000313" key="1">
    <source>
        <dbReference type="EMBL" id="TXK44289.1"/>
    </source>
</evidence>
<organism evidence="1 2">
    <name type="scientific">Pontibacter qinzhouensis</name>
    <dbReference type="NCBI Taxonomy" id="2603253"/>
    <lineage>
        <taxon>Bacteria</taxon>
        <taxon>Pseudomonadati</taxon>
        <taxon>Bacteroidota</taxon>
        <taxon>Cytophagia</taxon>
        <taxon>Cytophagales</taxon>
        <taxon>Hymenobacteraceae</taxon>
        <taxon>Pontibacter</taxon>
    </lineage>
</organism>
<dbReference type="EMBL" id="VRTY01000051">
    <property type="protein sequence ID" value="TXK44289.1"/>
    <property type="molecule type" value="Genomic_DNA"/>
</dbReference>
<reference evidence="1 2" key="1">
    <citation type="submission" date="2019-08" db="EMBL/GenBank/DDBJ databases">
        <authorList>
            <person name="Shi S."/>
        </authorList>
    </citation>
    <scope>NUCLEOTIDE SEQUENCE [LARGE SCALE GENOMIC DNA]</scope>
    <source>
        <strain evidence="1 2">GY10130</strain>
    </source>
</reference>
<dbReference type="OrthoDB" id="849670at2"/>